<evidence type="ECO:0000313" key="8">
    <source>
        <dbReference type="EMBL" id="CAG9767349.1"/>
    </source>
</evidence>
<evidence type="ECO:0000256" key="2">
    <source>
        <dbReference type="ARBA" id="ARBA00022645"/>
    </source>
</evidence>
<dbReference type="Proteomes" id="UP001152799">
    <property type="component" value="Chromosome 4"/>
</dbReference>
<feature type="chain" id="PRO_5040250477" description="Serine carboxypeptidase" evidence="7">
    <location>
        <begin position="20"/>
        <end position="442"/>
    </location>
</feature>
<dbReference type="Pfam" id="PF00450">
    <property type="entry name" value="Peptidase_S10"/>
    <property type="match status" value="1"/>
</dbReference>
<dbReference type="InterPro" id="IPR029058">
    <property type="entry name" value="AB_hydrolase_fold"/>
</dbReference>
<dbReference type="InterPro" id="IPR001563">
    <property type="entry name" value="Peptidase_S10"/>
</dbReference>
<evidence type="ECO:0000256" key="4">
    <source>
        <dbReference type="ARBA" id="ARBA00022729"/>
    </source>
</evidence>
<evidence type="ECO:0000256" key="1">
    <source>
        <dbReference type="ARBA" id="ARBA00009431"/>
    </source>
</evidence>
<evidence type="ECO:0000313" key="9">
    <source>
        <dbReference type="Proteomes" id="UP001152799"/>
    </source>
</evidence>
<dbReference type="AlphaFoldDB" id="A0A9N9MLU1"/>
<dbReference type="PRINTS" id="PR00724">
    <property type="entry name" value="CRBOXYPTASEC"/>
</dbReference>
<name>A0A9N9MLU1_9CUCU</name>
<reference evidence="8" key="1">
    <citation type="submission" date="2022-01" db="EMBL/GenBank/DDBJ databases">
        <authorList>
            <person name="King R."/>
        </authorList>
    </citation>
    <scope>NUCLEOTIDE SEQUENCE</scope>
</reference>
<dbReference type="GO" id="GO:0004185">
    <property type="term" value="F:serine-type carboxypeptidase activity"/>
    <property type="evidence" value="ECO:0007669"/>
    <property type="project" value="InterPro"/>
</dbReference>
<accession>A0A9N9MLU1</accession>
<dbReference type="OrthoDB" id="443318at2759"/>
<comment type="similarity">
    <text evidence="1">Belongs to the peptidase S10 family.</text>
</comment>
<evidence type="ECO:0000256" key="6">
    <source>
        <dbReference type="ARBA" id="ARBA00023180"/>
    </source>
</evidence>
<sequence length="442" mass="50136">MKKLLFSFLVPLAFQIVSAQTRNLGNPLILTPLIKQGKLKAAREAAKVELKDFQGVNSYAGYLTVDEKTNSNLFFWFFPSTNNYAKDPVLLWLQGGPGYSSLFGLFHENGPFIVKNDTVSLRKYSWNKFSSVLYIDQPVGTGFSFTDGDYVTNQTQVGDHLYTALIQFFTLFSELQKLPFYVTGISYAGKYAPAIGYTIHQRNPSADLQINLHGLAMGAVLTDPINQVDYGPFLYQLGLIDRKTLNKYNTRTSKIIRYIKQGKYYKATKAMNEIFFWYFDDTGLNNLYNYLKDDDDLDNDVDWANFITKDRVRKALHVGTANFSISNDDVYDTMLPDITKSVAPWLIELLNNYRVLIFNGSLGVIDGYILTVNFLEKLKFSAAAEYLSADRQILRGDDDTVAGYKKIAGNLTDILIRNAGHNVAVDKPKEAFEMIKEFINNR</sequence>
<dbReference type="Gene3D" id="3.40.50.1820">
    <property type="entry name" value="alpha/beta hydrolase"/>
    <property type="match status" value="1"/>
</dbReference>
<keyword evidence="4 7" id="KW-0732">Signal</keyword>
<dbReference type="GO" id="GO:0006508">
    <property type="term" value="P:proteolysis"/>
    <property type="evidence" value="ECO:0007669"/>
    <property type="project" value="UniProtKB-KW"/>
</dbReference>
<organism evidence="8 9">
    <name type="scientific">Ceutorhynchus assimilis</name>
    <name type="common">cabbage seed weevil</name>
    <dbReference type="NCBI Taxonomy" id="467358"/>
    <lineage>
        <taxon>Eukaryota</taxon>
        <taxon>Metazoa</taxon>
        <taxon>Ecdysozoa</taxon>
        <taxon>Arthropoda</taxon>
        <taxon>Hexapoda</taxon>
        <taxon>Insecta</taxon>
        <taxon>Pterygota</taxon>
        <taxon>Neoptera</taxon>
        <taxon>Endopterygota</taxon>
        <taxon>Coleoptera</taxon>
        <taxon>Polyphaga</taxon>
        <taxon>Cucujiformia</taxon>
        <taxon>Curculionidae</taxon>
        <taxon>Ceutorhynchinae</taxon>
        <taxon>Ceutorhynchus</taxon>
    </lineage>
</organism>
<dbReference type="PANTHER" id="PTHR11802:SF472">
    <property type="entry name" value="SERINE CARBOXYPEPTIDASE CPVL-RELATED"/>
    <property type="match status" value="1"/>
</dbReference>
<evidence type="ECO:0000256" key="5">
    <source>
        <dbReference type="ARBA" id="ARBA00022801"/>
    </source>
</evidence>
<evidence type="ECO:0000256" key="3">
    <source>
        <dbReference type="ARBA" id="ARBA00022670"/>
    </source>
</evidence>
<keyword evidence="9" id="KW-1185">Reference proteome</keyword>
<keyword evidence="6" id="KW-0325">Glycoprotein</keyword>
<dbReference type="SUPFAM" id="SSF53474">
    <property type="entry name" value="alpha/beta-Hydrolases"/>
    <property type="match status" value="1"/>
</dbReference>
<keyword evidence="5" id="KW-0378">Hydrolase</keyword>
<keyword evidence="2" id="KW-0121">Carboxypeptidase</keyword>
<feature type="signal peptide" evidence="7">
    <location>
        <begin position="1"/>
        <end position="19"/>
    </location>
</feature>
<proteinExistence type="inferred from homology"/>
<evidence type="ECO:0000256" key="7">
    <source>
        <dbReference type="SAM" id="SignalP"/>
    </source>
</evidence>
<evidence type="ECO:0008006" key="10">
    <source>
        <dbReference type="Google" id="ProtNLM"/>
    </source>
</evidence>
<dbReference type="PANTHER" id="PTHR11802">
    <property type="entry name" value="SERINE PROTEASE FAMILY S10 SERINE CARBOXYPEPTIDASE"/>
    <property type="match status" value="1"/>
</dbReference>
<protein>
    <recommendedName>
        <fullName evidence="10">Serine carboxypeptidase</fullName>
    </recommendedName>
</protein>
<gene>
    <name evidence="8" type="ORF">CEUTPL_LOCUS7914</name>
</gene>
<keyword evidence="3" id="KW-0645">Protease</keyword>
<dbReference type="EMBL" id="OU892280">
    <property type="protein sequence ID" value="CAG9767349.1"/>
    <property type="molecule type" value="Genomic_DNA"/>
</dbReference>